<dbReference type="EMBL" id="JACXAD010000001">
    <property type="protein sequence ID" value="MBD2766607.1"/>
    <property type="molecule type" value="Genomic_DNA"/>
</dbReference>
<sequence>MWGDDPGLRFLDQDEELILAEFEYLPMLLNAIDDSSYTGAKINILIEAVCILLYNYSHESEEYSDSEKVEREQIAKQIRQELTTRKQIILESQAYMRDYVTEVVYPQIGIAVDGQSLT</sequence>
<keyword evidence="2" id="KW-1185">Reference proteome</keyword>
<name>A0A927BAM7_9BACT</name>
<reference evidence="1" key="1">
    <citation type="submission" date="2020-09" db="EMBL/GenBank/DDBJ databases">
        <authorList>
            <person name="Kim M.K."/>
        </authorList>
    </citation>
    <scope>NUCLEOTIDE SEQUENCE</scope>
    <source>
        <strain evidence="1">BT664</strain>
    </source>
</reference>
<evidence type="ECO:0000313" key="2">
    <source>
        <dbReference type="Proteomes" id="UP000612233"/>
    </source>
</evidence>
<gene>
    <name evidence="1" type="ORF">IC235_01715</name>
</gene>
<proteinExistence type="predicted"/>
<evidence type="ECO:0000313" key="1">
    <source>
        <dbReference type="EMBL" id="MBD2766607.1"/>
    </source>
</evidence>
<dbReference type="AlphaFoldDB" id="A0A927BAM7"/>
<protein>
    <submittedName>
        <fullName evidence="1">Uncharacterized protein</fullName>
    </submittedName>
</protein>
<dbReference type="Proteomes" id="UP000612233">
    <property type="component" value="Unassembled WGS sequence"/>
</dbReference>
<organism evidence="1 2">
    <name type="scientific">Hymenobacter montanus</name>
    <dbReference type="NCBI Taxonomy" id="2771359"/>
    <lineage>
        <taxon>Bacteria</taxon>
        <taxon>Pseudomonadati</taxon>
        <taxon>Bacteroidota</taxon>
        <taxon>Cytophagia</taxon>
        <taxon>Cytophagales</taxon>
        <taxon>Hymenobacteraceae</taxon>
        <taxon>Hymenobacter</taxon>
    </lineage>
</organism>
<dbReference type="RefSeq" id="WP_191003423.1">
    <property type="nucleotide sequence ID" value="NZ_JACXAD010000001.1"/>
</dbReference>
<accession>A0A927BAM7</accession>
<comment type="caution">
    <text evidence="1">The sequence shown here is derived from an EMBL/GenBank/DDBJ whole genome shotgun (WGS) entry which is preliminary data.</text>
</comment>